<keyword evidence="5" id="KW-1185">Reference proteome</keyword>
<protein>
    <submittedName>
        <fullName evidence="4">ATP-binding cassette domain-containing protein</fullName>
    </submittedName>
</protein>
<dbReference type="GO" id="GO:0005524">
    <property type="term" value="F:ATP binding"/>
    <property type="evidence" value="ECO:0007669"/>
    <property type="project" value="UniProtKB-KW"/>
</dbReference>
<comment type="caution">
    <text evidence="4">The sequence shown here is derived from an EMBL/GenBank/DDBJ whole genome shotgun (WGS) entry which is preliminary data.</text>
</comment>
<reference evidence="4 5" key="1">
    <citation type="submission" date="2021-05" db="EMBL/GenBank/DDBJ databases">
        <title>Aequorivita echinoideorum JCM 30378 genome.</title>
        <authorList>
            <person name="Zhang H."/>
            <person name="Li C."/>
        </authorList>
    </citation>
    <scope>NUCLEOTIDE SEQUENCE [LARGE SCALE GENOMIC DNA]</scope>
    <source>
        <strain evidence="4 5">JCM30378</strain>
    </source>
</reference>
<evidence type="ECO:0000313" key="4">
    <source>
        <dbReference type="EMBL" id="MBT0608872.1"/>
    </source>
</evidence>
<dbReference type="EMBL" id="JAHCTB010000005">
    <property type="protein sequence ID" value="MBT0608872.1"/>
    <property type="molecule type" value="Genomic_DNA"/>
</dbReference>
<name>A0ABS5S6P6_9FLAO</name>
<dbReference type="RefSeq" id="WP_214114006.1">
    <property type="nucleotide sequence ID" value="NZ_JAHCTB010000005.1"/>
</dbReference>
<dbReference type="Pfam" id="PF00005">
    <property type="entry name" value="ABC_tran"/>
    <property type="match status" value="1"/>
</dbReference>
<dbReference type="SUPFAM" id="SSF52540">
    <property type="entry name" value="P-loop containing nucleoside triphosphate hydrolases"/>
    <property type="match status" value="1"/>
</dbReference>
<dbReference type="PANTHER" id="PTHR43038">
    <property type="entry name" value="ATP-BINDING CASSETTE, SUB-FAMILY H, MEMBER 1"/>
    <property type="match status" value="1"/>
</dbReference>
<proteinExistence type="predicted"/>
<evidence type="ECO:0000256" key="2">
    <source>
        <dbReference type="ARBA" id="ARBA00022840"/>
    </source>
</evidence>
<dbReference type="PROSITE" id="PS50893">
    <property type="entry name" value="ABC_TRANSPORTER_2"/>
    <property type="match status" value="1"/>
</dbReference>
<dbReference type="SMART" id="SM00382">
    <property type="entry name" value="AAA"/>
    <property type="match status" value="1"/>
</dbReference>
<gene>
    <name evidence="4" type="ORF">KIV10_11825</name>
</gene>
<dbReference type="Proteomes" id="UP001297092">
    <property type="component" value="Unassembled WGS sequence"/>
</dbReference>
<evidence type="ECO:0000313" key="5">
    <source>
        <dbReference type="Proteomes" id="UP001297092"/>
    </source>
</evidence>
<dbReference type="InterPro" id="IPR003439">
    <property type="entry name" value="ABC_transporter-like_ATP-bd"/>
</dbReference>
<dbReference type="InterPro" id="IPR003593">
    <property type="entry name" value="AAA+_ATPase"/>
</dbReference>
<keyword evidence="2 4" id="KW-0067">ATP-binding</keyword>
<accession>A0ABS5S6P6</accession>
<sequence length="219" mass="25335">MELAISNATKFFGKKSIFKDVSLTLKTGEIVAIFGRNGCGKSTLLKMIFGKMKGNSINILYNNEVIKPSEIIKEQIVSYLPQESFLPKNLKVRDIIPIYFSEEKKQDRIFYDPFIAKISNTVTGKLSLGELRYFEVLLIAQMDHQFMMLDEPFSMLEPIYKDKVKELLISLLDFKGIIITDHYYNDVFEISTNNKLMHDGKLYNIDTVNDLKDFGYLRK</sequence>
<evidence type="ECO:0000259" key="3">
    <source>
        <dbReference type="PROSITE" id="PS50893"/>
    </source>
</evidence>
<dbReference type="Gene3D" id="3.40.50.300">
    <property type="entry name" value="P-loop containing nucleotide triphosphate hydrolases"/>
    <property type="match status" value="1"/>
</dbReference>
<keyword evidence="1" id="KW-0547">Nucleotide-binding</keyword>
<dbReference type="InterPro" id="IPR027417">
    <property type="entry name" value="P-loop_NTPase"/>
</dbReference>
<organism evidence="4 5">
    <name type="scientific">Aequorivita echinoideorum</name>
    <dbReference type="NCBI Taxonomy" id="1549647"/>
    <lineage>
        <taxon>Bacteria</taxon>
        <taxon>Pseudomonadati</taxon>
        <taxon>Bacteroidota</taxon>
        <taxon>Flavobacteriia</taxon>
        <taxon>Flavobacteriales</taxon>
        <taxon>Flavobacteriaceae</taxon>
        <taxon>Aequorivita</taxon>
    </lineage>
</organism>
<feature type="domain" description="ABC transporter" evidence="3">
    <location>
        <begin position="3"/>
        <end position="217"/>
    </location>
</feature>
<evidence type="ECO:0000256" key="1">
    <source>
        <dbReference type="ARBA" id="ARBA00022741"/>
    </source>
</evidence>
<dbReference type="PANTHER" id="PTHR43038:SF3">
    <property type="entry name" value="ABC TRANSPORTER G FAMILY MEMBER 20 ISOFORM X1"/>
    <property type="match status" value="1"/>
</dbReference>